<dbReference type="EMBL" id="SMKP01000124">
    <property type="protein sequence ID" value="TDD15480.1"/>
    <property type="molecule type" value="Genomic_DNA"/>
</dbReference>
<sequence>MTIEKRAALSGMLLALGGILLLYCGFGALGSIQHAWHWSSGEPVDFQVTSESCGYMRKSGTLSGCEAAWTTADGTRRTGALVGNVTDLGHRDQAEWRASGEVLYAKPTAFTDVIGRTAPFAGGLAWPGW</sequence>
<organism evidence="1 2">
    <name type="scientific">Nonomuraea diastatica</name>
    <dbReference type="NCBI Taxonomy" id="1848329"/>
    <lineage>
        <taxon>Bacteria</taxon>
        <taxon>Bacillati</taxon>
        <taxon>Actinomycetota</taxon>
        <taxon>Actinomycetes</taxon>
        <taxon>Streptosporangiales</taxon>
        <taxon>Streptosporangiaceae</taxon>
        <taxon>Nonomuraea</taxon>
    </lineage>
</organism>
<comment type="caution">
    <text evidence="1">The sequence shown here is derived from an EMBL/GenBank/DDBJ whole genome shotgun (WGS) entry which is preliminary data.</text>
</comment>
<dbReference type="AlphaFoldDB" id="A0A4R4WND8"/>
<keyword evidence="2" id="KW-1185">Reference proteome</keyword>
<dbReference type="Proteomes" id="UP000294543">
    <property type="component" value="Unassembled WGS sequence"/>
</dbReference>
<name>A0A4R4WND8_9ACTN</name>
<evidence type="ECO:0000313" key="2">
    <source>
        <dbReference type="Proteomes" id="UP000294543"/>
    </source>
</evidence>
<dbReference type="RefSeq" id="WP_132515119.1">
    <property type="nucleotide sequence ID" value="NZ_SMKP01000124.1"/>
</dbReference>
<evidence type="ECO:0000313" key="1">
    <source>
        <dbReference type="EMBL" id="TDD15480.1"/>
    </source>
</evidence>
<gene>
    <name evidence="1" type="ORF">E1294_34230</name>
</gene>
<reference evidence="1 2" key="1">
    <citation type="submission" date="2019-03" db="EMBL/GenBank/DDBJ databases">
        <title>Draft genome sequences of novel Actinobacteria.</title>
        <authorList>
            <person name="Sahin N."/>
            <person name="Ay H."/>
            <person name="Saygin H."/>
        </authorList>
    </citation>
    <scope>NUCLEOTIDE SEQUENCE [LARGE SCALE GENOMIC DNA]</scope>
    <source>
        <strain evidence="1 2">KC712</strain>
    </source>
</reference>
<protein>
    <submittedName>
        <fullName evidence="1">Uncharacterized protein</fullName>
    </submittedName>
</protein>
<proteinExistence type="predicted"/>
<accession>A0A4R4WND8</accession>